<protein>
    <submittedName>
        <fullName evidence="1">Uncharacterized protein</fullName>
    </submittedName>
</protein>
<evidence type="ECO:0000313" key="2">
    <source>
        <dbReference type="Proteomes" id="UP000727407"/>
    </source>
</evidence>
<organism evidence="1 2">
    <name type="scientific">Clarias magur</name>
    <name type="common">Asian catfish</name>
    <name type="synonym">Macropteronotus magur</name>
    <dbReference type="NCBI Taxonomy" id="1594786"/>
    <lineage>
        <taxon>Eukaryota</taxon>
        <taxon>Metazoa</taxon>
        <taxon>Chordata</taxon>
        <taxon>Craniata</taxon>
        <taxon>Vertebrata</taxon>
        <taxon>Euteleostomi</taxon>
        <taxon>Actinopterygii</taxon>
        <taxon>Neopterygii</taxon>
        <taxon>Teleostei</taxon>
        <taxon>Ostariophysi</taxon>
        <taxon>Siluriformes</taxon>
        <taxon>Clariidae</taxon>
        <taxon>Clarias</taxon>
    </lineage>
</organism>
<dbReference type="EMBL" id="QNUK01000088">
    <property type="protein sequence ID" value="KAF5902521.1"/>
    <property type="molecule type" value="Genomic_DNA"/>
</dbReference>
<gene>
    <name evidence="1" type="ORF">DAT39_007752</name>
</gene>
<comment type="caution">
    <text evidence="1">The sequence shown here is derived from an EMBL/GenBank/DDBJ whole genome shotgun (WGS) entry which is preliminary data.</text>
</comment>
<evidence type="ECO:0000313" key="1">
    <source>
        <dbReference type="EMBL" id="KAF5902521.1"/>
    </source>
</evidence>
<proteinExistence type="predicted"/>
<name>A0A8J4X588_CLAMG</name>
<reference evidence="1" key="1">
    <citation type="submission" date="2020-07" db="EMBL/GenBank/DDBJ databases">
        <title>Clarias magur genome sequencing, assembly and annotation.</title>
        <authorList>
            <person name="Kushwaha B."/>
            <person name="Kumar R."/>
            <person name="Das P."/>
            <person name="Joshi C.G."/>
            <person name="Kumar D."/>
            <person name="Nagpure N.S."/>
            <person name="Pandey M."/>
            <person name="Agarwal S."/>
            <person name="Srivastava S."/>
            <person name="Singh M."/>
            <person name="Sahoo L."/>
            <person name="Jayasankar P."/>
            <person name="Meher P.K."/>
            <person name="Koringa P.G."/>
            <person name="Iquebal M.A."/>
            <person name="Das S.P."/>
            <person name="Bit A."/>
            <person name="Patnaik S."/>
            <person name="Patel N."/>
            <person name="Shah T.M."/>
            <person name="Hinsu A."/>
            <person name="Jena J.K."/>
        </authorList>
    </citation>
    <scope>NUCLEOTIDE SEQUENCE</scope>
    <source>
        <strain evidence="1">CIFAMagur01</strain>
        <tissue evidence="1">Testis</tissue>
    </source>
</reference>
<accession>A0A8J4X588</accession>
<keyword evidence="2" id="KW-1185">Reference proteome</keyword>
<dbReference type="AlphaFoldDB" id="A0A8J4X588"/>
<dbReference type="Proteomes" id="UP000727407">
    <property type="component" value="Unassembled WGS sequence"/>
</dbReference>
<sequence length="93" mass="9981">MAIPSRSPLLIVIQPGEEDTGVSPHKPATGPPVSLSTSVALWRGNMGVKEGKVAVVLSHRSKNKSSKVAALDLLMSWKERERTVFLTQASTCL</sequence>